<evidence type="ECO:0000256" key="2">
    <source>
        <dbReference type="ARBA" id="ARBA00023163"/>
    </source>
</evidence>
<protein>
    <submittedName>
        <fullName evidence="4">YafY family transcriptional regulator</fullName>
    </submittedName>
</protein>
<keyword evidence="2" id="KW-0804">Transcription</keyword>
<evidence type="ECO:0000259" key="3">
    <source>
        <dbReference type="PROSITE" id="PS51000"/>
    </source>
</evidence>
<evidence type="ECO:0000256" key="1">
    <source>
        <dbReference type="ARBA" id="ARBA00023015"/>
    </source>
</evidence>
<dbReference type="InterPro" id="IPR036388">
    <property type="entry name" value="WH-like_DNA-bd_sf"/>
</dbReference>
<dbReference type="Pfam" id="PF08279">
    <property type="entry name" value="HTH_11"/>
    <property type="match status" value="1"/>
</dbReference>
<dbReference type="InterPro" id="IPR026881">
    <property type="entry name" value="WYL_dom"/>
</dbReference>
<name>A0A4R4FDD8_9FIRM</name>
<gene>
    <name evidence="4" type="ORF">E1963_11080</name>
</gene>
<dbReference type="PIRSF" id="PIRSF016838">
    <property type="entry name" value="PafC"/>
    <property type="match status" value="1"/>
</dbReference>
<dbReference type="InterPro" id="IPR013196">
    <property type="entry name" value="HTH_11"/>
</dbReference>
<dbReference type="PROSITE" id="PS52050">
    <property type="entry name" value="WYL"/>
    <property type="match status" value="1"/>
</dbReference>
<dbReference type="PROSITE" id="PS51000">
    <property type="entry name" value="HTH_DEOR_2"/>
    <property type="match status" value="1"/>
</dbReference>
<evidence type="ECO:0000313" key="4">
    <source>
        <dbReference type="EMBL" id="TDA21537.1"/>
    </source>
</evidence>
<dbReference type="Gene3D" id="1.10.10.10">
    <property type="entry name" value="Winged helix-like DNA-binding domain superfamily/Winged helix DNA-binding domain"/>
    <property type="match status" value="1"/>
</dbReference>
<dbReference type="Pfam" id="PF13280">
    <property type="entry name" value="WYL"/>
    <property type="match status" value="1"/>
</dbReference>
<dbReference type="InterPro" id="IPR028349">
    <property type="entry name" value="PafC-like"/>
</dbReference>
<dbReference type="InterPro" id="IPR036390">
    <property type="entry name" value="WH_DNA-bd_sf"/>
</dbReference>
<dbReference type="PANTHER" id="PTHR34580">
    <property type="match status" value="1"/>
</dbReference>
<sequence>MKIDRLIGILSVLLQQEKVTAPYLAEKFEVSRRTINRDIEDLCKAGIPLVTTQGSGGGISIMEGYKLEKTLLTSSEMQAILTGLKSLDSVAGTSRYRQLMDKLDVRSTTLASNSHILIDLSSYYRSTLAPKIEKIQDAIENRRYIAFRYYAPKGESVRKIEPCLLVFQWASWYVRGYCPDRKDYRLFKLNRMLELEVLPEQFAQREAEPYELQADSAYDRHIPVKAVFAPEMRWRLIEEYGADSFEEQEDKRLLFRFDFADEENIFSWILSFGDKAELLEPVELRGRLLSLADGILKKYRTDRRCGDSGRRCTGK</sequence>
<keyword evidence="1" id="KW-0805">Transcription regulation</keyword>
<feature type="domain" description="HTH deoR-type" evidence="3">
    <location>
        <begin position="2"/>
        <end position="60"/>
    </location>
</feature>
<dbReference type="Proteomes" id="UP000295710">
    <property type="component" value="Unassembled WGS sequence"/>
</dbReference>
<dbReference type="EMBL" id="SMMX01000008">
    <property type="protein sequence ID" value="TDA21537.1"/>
    <property type="molecule type" value="Genomic_DNA"/>
</dbReference>
<evidence type="ECO:0000313" key="5">
    <source>
        <dbReference type="Proteomes" id="UP000295710"/>
    </source>
</evidence>
<dbReference type="RefSeq" id="WP_132277953.1">
    <property type="nucleotide sequence ID" value="NZ_JAOBST010000004.1"/>
</dbReference>
<keyword evidence="5" id="KW-1185">Reference proteome</keyword>
<organism evidence="4 5">
    <name type="scientific">Extibacter muris</name>
    <dbReference type="NCBI Taxonomy" id="1796622"/>
    <lineage>
        <taxon>Bacteria</taxon>
        <taxon>Bacillati</taxon>
        <taxon>Bacillota</taxon>
        <taxon>Clostridia</taxon>
        <taxon>Lachnospirales</taxon>
        <taxon>Lachnospiraceae</taxon>
        <taxon>Extibacter</taxon>
    </lineage>
</organism>
<accession>A0A4R4FDD8</accession>
<reference evidence="4 5" key="1">
    <citation type="journal article" date="2016" name="Nat. Microbiol.">
        <title>The Mouse Intestinal Bacterial Collection (miBC) provides host-specific insight into cultured diversity and functional potential of the gut microbiota.</title>
        <authorList>
            <person name="Lagkouvardos I."/>
            <person name="Pukall R."/>
            <person name="Abt B."/>
            <person name="Foesel B.U."/>
            <person name="Meier-Kolthoff J.P."/>
            <person name="Kumar N."/>
            <person name="Bresciani A."/>
            <person name="Martinez I."/>
            <person name="Just S."/>
            <person name="Ziegler C."/>
            <person name="Brugiroux S."/>
            <person name="Garzetti D."/>
            <person name="Wenning M."/>
            <person name="Bui T.P."/>
            <person name="Wang J."/>
            <person name="Hugenholtz F."/>
            <person name="Plugge C.M."/>
            <person name="Peterson D.A."/>
            <person name="Hornef M.W."/>
            <person name="Baines J.F."/>
            <person name="Smidt H."/>
            <person name="Walter J."/>
            <person name="Kristiansen K."/>
            <person name="Nielsen H.B."/>
            <person name="Haller D."/>
            <person name="Overmann J."/>
            <person name="Stecher B."/>
            <person name="Clavel T."/>
        </authorList>
    </citation>
    <scope>NUCLEOTIDE SEQUENCE [LARGE SCALE GENOMIC DNA]</scope>
    <source>
        <strain evidence="4 5">DSM 28560</strain>
    </source>
</reference>
<dbReference type="Pfam" id="PF25583">
    <property type="entry name" value="WCX"/>
    <property type="match status" value="1"/>
</dbReference>
<dbReference type="SUPFAM" id="SSF46785">
    <property type="entry name" value="Winged helix' DNA-binding domain"/>
    <property type="match status" value="1"/>
</dbReference>
<dbReference type="PANTHER" id="PTHR34580:SF1">
    <property type="entry name" value="PROTEIN PAFC"/>
    <property type="match status" value="1"/>
</dbReference>
<dbReference type="InterPro" id="IPR051534">
    <property type="entry name" value="CBASS_pafABC_assoc_protein"/>
</dbReference>
<dbReference type="InterPro" id="IPR001034">
    <property type="entry name" value="DeoR_HTH"/>
</dbReference>
<dbReference type="InterPro" id="IPR057727">
    <property type="entry name" value="WCX_dom"/>
</dbReference>
<dbReference type="AlphaFoldDB" id="A0A4R4FDD8"/>
<proteinExistence type="predicted"/>
<comment type="caution">
    <text evidence="4">The sequence shown here is derived from an EMBL/GenBank/DDBJ whole genome shotgun (WGS) entry which is preliminary data.</text>
</comment>
<dbReference type="GO" id="GO:0003700">
    <property type="term" value="F:DNA-binding transcription factor activity"/>
    <property type="evidence" value="ECO:0007669"/>
    <property type="project" value="InterPro"/>
</dbReference>